<evidence type="ECO:0000259" key="9">
    <source>
        <dbReference type="Pfam" id="PF25019"/>
    </source>
</evidence>
<dbReference type="InterPro" id="IPR002182">
    <property type="entry name" value="NB-ARC"/>
</dbReference>
<keyword evidence="3" id="KW-0547">Nucleotide-binding</keyword>
<dbReference type="Pfam" id="PF18052">
    <property type="entry name" value="Rx_N"/>
    <property type="match status" value="1"/>
</dbReference>
<dbReference type="GeneID" id="110751911"/>
<keyword evidence="10" id="KW-1185">Reference proteome</keyword>
<dbReference type="GO" id="GO:0006952">
    <property type="term" value="P:defense response"/>
    <property type="evidence" value="ECO:0007669"/>
    <property type="project" value="UniProtKB-KW"/>
</dbReference>
<dbReference type="GO" id="GO:0043531">
    <property type="term" value="F:ADP binding"/>
    <property type="evidence" value="ECO:0007669"/>
    <property type="project" value="InterPro"/>
</dbReference>
<evidence type="ECO:0000259" key="8">
    <source>
        <dbReference type="Pfam" id="PF23559"/>
    </source>
</evidence>
<keyword evidence="4" id="KW-0611">Plant defense</keyword>
<proteinExistence type="predicted"/>
<dbReference type="InterPro" id="IPR058922">
    <property type="entry name" value="WHD_DRP"/>
</dbReference>
<dbReference type="CDD" id="cd14798">
    <property type="entry name" value="RX-CC_like"/>
    <property type="match status" value="1"/>
</dbReference>
<dbReference type="InterPro" id="IPR001611">
    <property type="entry name" value="Leu-rich_rpt"/>
</dbReference>
<dbReference type="InterPro" id="IPR042197">
    <property type="entry name" value="Apaf_helical"/>
</dbReference>
<dbReference type="RefSeq" id="XP_021808146.1">
    <property type="nucleotide sequence ID" value="XM_021952454.1"/>
</dbReference>
<evidence type="ECO:0000256" key="2">
    <source>
        <dbReference type="ARBA" id="ARBA00022737"/>
    </source>
</evidence>
<protein>
    <submittedName>
        <fullName evidence="11 12">Disease resistance protein RGA3 isoform X1</fullName>
    </submittedName>
</protein>
<evidence type="ECO:0000256" key="4">
    <source>
        <dbReference type="ARBA" id="ARBA00022821"/>
    </source>
</evidence>
<dbReference type="GO" id="GO:0051707">
    <property type="term" value="P:response to other organism"/>
    <property type="evidence" value="ECO:0007669"/>
    <property type="project" value="UniProtKB-ARBA"/>
</dbReference>
<dbReference type="RefSeq" id="XP_021808149.1">
    <property type="nucleotide sequence ID" value="XM_021952457.1"/>
</dbReference>
<evidence type="ECO:0000256" key="5">
    <source>
        <dbReference type="ARBA" id="ARBA00022840"/>
    </source>
</evidence>
<dbReference type="Gene3D" id="3.40.50.300">
    <property type="entry name" value="P-loop containing nucleotide triphosphate hydrolases"/>
    <property type="match status" value="1"/>
</dbReference>
<feature type="domain" description="Disease resistance protein winged helix" evidence="8">
    <location>
        <begin position="452"/>
        <end position="525"/>
    </location>
</feature>
<feature type="domain" description="R13L1/DRL21-like LRR repeat region" evidence="9">
    <location>
        <begin position="715"/>
        <end position="838"/>
    </location>
</feature>
<accession>A0A6P5S3U3</accession>
<reference evidence="11 12" key="1">
    <citation type="submission" date="2025-04" db="UniProtKB">
        <authorList>
            <consortium name="RefSeq"/>
        </authorList>
    </citation>
    <scope>IDENTIFICATION</scope>
</reference>
<evidence type="ECO:0000256" key="3">
    <source>
        <dbReference type="ARBA" id="ARBA00022741"/>
    </source>
</evidence>
<dbReference type="Pfam" id="PF23559">
    <property type="entry name" value="WHD_DRP"/>
    <property type="match status" value="1"/>
</dbReference>
<dbReference type="KEGG" id="pavi:110751911"/>
<dbReference type="InterPro" id="IPR038005">
    <property type="entry name" value="RX-like_CC"/>
</dbReference>
<dbReference type="SMR" id="A0A6P5S3U3"/>
<dbReference type="Gene3D" id="1.10.8.430">
    <property type="entry name" value="Helical domain of apoptotic protease-activating factors"/>
    <property type="match status" value="1"/>
</dbReference>
<evidence type="ECO:0000313" key="16">
    <source>
        <dbReference type="RefSeq" id="XP_021808151.1"/>
    </source>
</evidence>
<dbReference type="InterPro" id="IPR041118">
    <property type="entry name" value="Rx_N"/>
</dbReference>
<dbReference type="FunFam" id="3.40.50.300:FF:001091">
    <property type="entry name" value="Probable disease resistance protein At1g61300"/>
    <property type="match status" value="1"/>
</dbReference>
<gene>
    <name evidence="11 12 13 14 15 16" type="primary">LOC110751911</name>
</gene>
<dbReference type="Pfam" id="PF25019">
    <property type="entry name" value="LRR_R13L1-DRL21"/>
    <property type="match status" value="1"/>
</dbReference>
<evidence type="ECO:0000259" key="6">
    <source>
        <dbReference type="Pfam" id="PF00931"/>
    </source>
</evidence>
<dbReference type="PRINTS" id="PR00364">
    <property type="entry name" value="DISEASERSIST"/>
</dbReference>
<keyword evidence="1" id="KW-0433">Leucine-rich repeat</keyword>
<dbReference type="PANTHER" id="PTHR36766">
    <property type="entry name" value="PLANT BROAD-SPECTRUM MILDEW RESISTANCE PROTEIN RPW8"/>
    <property type="match status" value="1"/>
</dbReference>
<evidence type="ECO:0000313" key="10">
    <source>
        <dbReference type="Proteomes" id="UP000515124"/>
    </source>
</evidence>
<dbReference type="InterPro" id="IPR056789">
    <property type="entry name" value="LRR_R13L1-DRL21"/>
</dbReference>
<sequence>MAEALVSVVLQQLASITLEQIEEEVNLVFGVDQEVQNLILHLQAVQGLLQDAEERQVKEANVKNWLYNLKDVSYQINDVLDEWNTAILKHHMEKQEKEGENNDLVLAKRNKVRFSIPSFLGNILIYFGQIGDRIIMRHDIAKRIKEINERLTWIAILRNNYNFQSTVRGTEQVERSKTTSFVDVSTIIGREEEKKEIIRTLKSESGDQLVIPIVGMGGLGKTAFAQSVYSDQNVTTHFEKRIWVCVSDPFEEIKIAKAIIEVLNEGNPPINSNESEFETLLKNISKNIGGKKFLLVLDDVWNPTESNWKPLKQALKNGDKNSRILVTTRKNNVANMMGETNDHMINLNKLSDQDCLELFRRIAFFDKEKDESKLFDEDIKNKIAKKVDGLPLAAKTLASLMRYKKTKNEWVAVLESKMWELEEVEQQVFQSLLLSYYDLTPDVRRCLLFCAVFPKDYEFDRNELIECWMSQEYLSMKGNREKERMIGQQYFDNLVMRSFFQDFVKDRVDDDIIGCKMHDIVHDFVQFLTKNECFIMEVAESCKEKNILVDNKVRHLNIMSTCDDSFPVSIYNCKGLRTLVISSWELPPIPSDSFSKLKSLRTLKLGKNSIKEVPESIGGLIHLRYLDLSRNKELYKLPDFVGNLFNLETLRLKWCRGLRELPVSIRKLVNLKHLYILGCYDLKVPKEIGRLRNLQILDCFYLKDGDEDDEGIFKLGDLGNLEQLQGSLYIHNLKSAKDGSEAKNAELVNKKNLLDLALHFGHSAEANLKNEEILNGFQVHTNLESLAIRNYNSTNLCPSWMMSCHNLRRLEFYEVPFCGVLAPLGKLPSLEYLEINGMVSVKKVGVEFLGITGETPQTLIKSFPKLKTLKFETIEQWEEWEGVEEEDSKITIMPSLLYLEIRFCDKLKALPNFLWKTPLRELSFSYCSILAHGFETRCGMEWAKASQVQNIKINGKFVKKD</sequence>
<name>A0A6P5S3U3_PRUAV</name>
<dbReference type="InterPro" id="IPR036388">
    <property type="entry name" value="WH-like_DNA-bd_sf"/>
</dbReference>
<evidence type="ECO:0000313" key="13">
    <source>
        <dbReference type="RefSeq" id="XP_021808148.1"/>
    </source>
</evidence>
<dbReference type="RefSeq" id="XP_021808150.1">
    <property type="nucleotide sequence ID" value="XM_021952458.1"/>
</dbReference>
<dbReference type="PANTHER" id="PTHR36766:SF45">
    <property type="entry name" value="NB-ARC DOMAIN-CONTAINING PROTEIN"/>
    <property type="match status" value="1"/>
</dbReference>
<dbReference type="InterPro" id="IPR027417">
    <property type="entry name" value="P-loop_NTPase"/>
</dbReference>
<dbReference type="Gene3D" id="1.10.10.10">
    <property type="entry name" value="Winged helix-like DNA-binding domain superfamily/Winged helix DNA-binding domain"/>
    <property type="match status" value="1"/>
</dbReference>
<evidence type="ECO:0000313" key="11">
    <source>
        <dbReference type="RefSeq" id="XP_021808146.1"/>
    </source>
</evidence>
<evidence type="ECO:0000256" key="1">
    <source>
        <dbReference type="ARBA" id="ARBA00022614"/>
    </source>
</evidence>
<organism evidence="10 16">
    <name type="scientific">Prunus avium</name>
    <name type="common">Cherry</name>
    <name type="synonym">Cerasus avium</name>
    <dbReference type="NCBI Taxonomy" id="42229"/>
    <lineage>
        <taxon>Eukaryota</taxon>
        <taxon>Viridiplantae</taxon>
        <taxon>Streptophyta</taxon>
        <taxon>Embryophyta</taxon>
        <taxon>Tracheophyta</taxon>
        <taxon>Spermatophyta</taxon>
        <taxon>Magnoliopsida</taxon>
        <taxon>eudicotyledons</taxon>
        <taxon>Gunneridae</taxon>
        <taxon>Pentapetalae</taxon>
        <taxon>rosids</taxon>
        <taxon>fabids</taxon>
        <taxon>Rosales</taxon>
        <taxon>Rosaceae</taxon>
        <taxon>Amygdaloideae</taxon>
        <taxon>Amygdaleae</taxon>
        <taxon>Prunus</taxon>
    </lineage>
</organism>
<dbReference type="AlphaFoldDB" id="A0A6P5S3U3"/>
<dbReference type="SUPFAM" id="SSF52058">
    <property type="entry name" value="L domain-like"/>
    <property type="match status" value="1"/>
</dbReference>
<feature type="domain" description="Disease resistance N-terminal" evidence="7">
    <location>
        <begin position="6"/>
        <end position="96"/>
    </location>
</feature>
<feature type="domain" description="NB-ARC" evidence="6">
    <location>
        <begin position="191"/>
        <end position="365"/>
    </location>
</feature>
<dbReference type="Gramene" id="Pav_sc0000257.1_g460.1.br:mrna">
    <property type="protein sequence ID" value="Pav_sc0000257.1_g460.1.br:CDS:1"/>
    <property type="gene ID" value="Pav_sc0000257.1_g460.1.br"/>
</dbReference>
<dbReference type="FunFam" id="1.10.10.10:FF:000322">
    <property type="entry name" value="Probable disease resistance protein At1g63360"/>
    <property type="match status" value="1"/>
</dbReference>
<dbReference type="Gene3D" id="1.20.5.4130">
    <property type="match status" value="1"/>
</dbReference>
<dbReference type="Pfam" id="PF00931">
    <property type="entry name" value="NB-ARC"/>
    <property type="match status" value="1"/>
</dbReference>
<evidence type="ECO:0000313" key="14">
    <source>
        <dbReference type="RefSeq" id="XP_021808149.1"/>
    </source>
</evidence>
<dbReference type="GO" id="GO:0005524">
    <property type="term" value="F:ATP binding"/>
    <property type="evidence" value="ECO:0007669"/>
    <property type="project" value="UniProtKB-KW"/>
</dbReference>
<dbReference type="Pfam" id="PF13855">
    <property type="entry name" value="LRR_8"/>
    <property type="match status" value="1"/>
</dbReference>
<dbReference type="RefSeq" id="XP_021808151.1">
    <property type="nucleotide sequence ID" value="XM_021952459.1"/>
</dbReference>
<keyword evidence="5" id="KW-0067">ATP-binding</keyword>
<dbReference type="Proteomes" id="UP000515124">
    <property type="component" value="Unplaced"/>
</dbReference>
<dbReference type="RefSeq" id="XP_021808147.1">
    <property type="nucleotide sequence ID" value="XM_021952455.1"/>
</dbReference>
<evidence type="ECO:0000313" key="15">
    <source>
        <dbReference type="RefSeq" id="XP_021808150.1"/>
    </source>
</evidence>
<dbReference type="RefSeq" id="XP_021808148.1">
    <property type="nucleotide sequence ID" value="XM_021952456.1"/>
</dbReference>
<keyword evidence="2" id="KW-0677">Repeat</keyword>
<evidence type="ECO:0000259" key="7">
    <source>
        <dbReference type="Pfam" id="PF18052"/>
    </source>
</evidence>
<dbReference type="InterPro" id="IPR032675">
    <property type="entry name" value="LRR_dom_sf"/>
</dbReference>
<dbReference type="Gene3D" id="3.80.10.10">
    <property type="entry name" value="Ribonuclease Inhibitor"/>
    <property type="match status" value="2"/>
</dbReference>
<dbReference type="SUPFAM" id="SSF52540">
    <property type="entry name" value="P-loop containing nucleoside triphosphate hydrolases"/>
    <property type="match status" value="1"/>
</dbReference>
<evidence type="ECO:0000313" key="12">
    <source>
        <dbReference type="RefSeq" id="XP_021808147.1"/>
    </source>
</evidence>